<feature type="signal peptide" evidence="3">
    <location>
        <begin position="1"/>
        <end position="19"/>
    </location>
</feature>
<dbReference type="PANTHER" id="PTHR45757:SF24">
    <property type="entry name" value="MAJOR FACILITATOR SUPERFAMILY (MFS) PROFILE DOMAIN-CONTAINING PROTEIN"/>
    <property type="match status" value="1"/>
</dbReference>
<sequence>MFKLYALLILIFQISVVFSKIKIIIPEEEAQRNVFTLYENVYINQSTVALPNLDRIIRNFQSVYISGDIKISQRELSIFFENIETFEGEIVVDSTNLKSLSFFKPYFVNGDLDTHIGITITNNANLTEIGIDFESCRFCYQKIRIENNAQLDLRDECDNIIAHYGTLRQISDNVYDCGCELKNNQKLSVFIEKKLKLNPACDWIFGNISIDSSYDYEYLTENLKNITRLTGGLSIISTSFPDFKFLQNLKIIENPQTSDFVPTIVIKNNTALKTLGFNVTRKGVNLVISANPLLQLADAELVGMFAEECPDSDLDGFEITFGSGIERAENGICRVPDDGSFETLPDGCVYLIGNLIIQNAFNFEKSYKLHKIESIFGSLTIKNTNIRRLTFAPNLRNIFSTRQNQTPIEVSNNTEYCHAIYFQQFGQIQSSQKVVWRDNPKLIIDEFSCSAWFSSRGGAPIIEGNRVNCEQHDLTHILNLNVDFFEGAPKFQDSPYSNQMPVLDGDYFPGRNQNSEDEDEATEITKLQQSKMGCWGNYYRLLVLVVGFVCLSSVCSNYIVINFTLICMKNDFTNAIQDANGTLHSIYDYTASEKKWIMWSVALGTILGTIPINLLYIKFGARYPFFVAGMTSVISTALIPWAASFNFYVLLLLRFMQGLAYSADFAAIGLITVRWAPLSETATFIAVMTSFTGISSAITNPVTGLICESSLGWKYSFYGHALVGFILFVIWTIIYVDHPQDTQRVSSRELTKIEKNKSAAHLDKKAKVPYAKLLTSPVIWCVWFNAFFEMSAVIIFSTYTPIYFHEVLKFNVTETGFYVALVLFLWIPVRYVTAIMSDKIKGINELLKIMIFNTIAVGCSGALFAAIGFIPMEHRYVSLTVFILVMCCVGVNSGGFYKCGVLHARQFSHVVIAAIQWMKCLALFSAPTLVAIFVADESDRGQWFWVFMVLGAAMVVINFISYFMFTIEAAPWTEPDWKEKQQQNRVADLNLSKC</sequence>
<evidence type="ECO:0000259" key="4">
    <source>
        <dbReference type="PROSITE" id="PS50850"/>
    </source>
</evidence>
<keyword evidence="3" id="KW-0732">Signal</keyword>
<feature type="domain" description="Major facilitator superfamily (MFS) profile" evidence="4">
    <location>
        <begin position="542"/>
        <end position="969"/>
    </location>
</feature>
<feature type="transmembrane region" description="Helical" evidence="2">
    <location>
        <begin position="941"/>
        <end position="965"/>
    </location>
</feature>
<keyword evidence="2" id="KW-0812">Transmembrane</keyword>
<dbReference type="InterPro" id="IPR036941">
    <property type="entry name" value="Rcpt_L-dom_sf"/>
</dbReference>
<dbReference type="EMBL" id="CANHGI010000005">
    <property type="protein sequence ID" value="CAI5450343.1"/>
    <property type="molecule type" value="Genomic_DNA"/>
</dbReference>
<evidence type="ECO:0000313" key="6">
    <source>
        <dbReference type="Proteomes" id="UP001152747"/>
    </source>
</evidence>
<evidence type="ECO:0000313" key="5">
    <source>
        <dbReference type="EMBL" id="CAI5450343.1"/>
    </source>
</evidence>
<proteinExistence type="predicted"/>
<dbReference type="PROSITE" id="PS50850">
    <property type="entry name" value="MFS"/>
    <property type="match status" value="1"/>
</dbReference>
<feature type="transmembrane region" description="Helical" evidence="2">
    <location>
        <begin position="623"/>
        <end position="651"/>
    </location>
</feature>
<gene>
    <name evidence="5" type="ORF">CAMP_LOCUS12980</name>
</gene>
<protein>
    <recommendedName>
        <fullName evidence="4">Major facilitator superfamily (MFS) profile domain-containing protein</fullName>
    </recommendedName>
</protein>
<keyword evidence="2" id="KW-0472">Membrane</keyword>
<dbReference type="InterPro" id="IPR020846">
    <property type="entry name" value="MFS_dom"/>
</dbReference>
<feature type="transmembrane region" description="Helical" evidence="2">
    <location>
        <begin position="816"/>
        <end position="837"/>
    </location>
</feature>
<evidence type="ECO:0000256" key="3">
    <source>
        <dbReference type="SAM" id="SignalP"/>
    </source>
</evidence>
<dbReference type="AlphaFoldDB" id="A0A9P1IVV4"/>
<feature type="transmembrane region" description="Helical" evidence="2">
    <location>
        <begin position="876"/>
        <end position="897"/>
    </location>
</feature>
<feature type="transmembrane region" description="Helical" evidence="2">
    <location>
        <begin position="909"/>
        <end position="935"/>
    </location>
</feature>
<comment type="caution">
    <text evidence="5">The sequence shown here is derived from an EMBL/GenBank/DDBJ whole genome shotgun (WGS) entry which is preliminary data.</text>
</comment>
<evidence type="ECO:0000256" key="1">
    <source>
        <dbReference type="ARBA" id="ARBA00004141"/>
    </source>
</evidence>
<dbReference type="SUPFAM" id="SSF103473">
    <property type="entry name" value="MFS general substrate transporter"/>
    <property type="match status" value="1"/>
</dbReference>
<dbReference type="Gene3D" id="3.80.20.20">
    <property type="entry name" value="Receptor L-domain"/>
    <property type="match status" value="3"/>
</dbReference>
<feature type="transmembrane region" description="Helical" evidence="2">
    <location>
        <begin position="717"/>
        <end position="736"/>
    </location>
</feature>
<feature type="transmembrane region" description="Helical" evidence="2">
    <location>
        <begin position="538"/>
        <end position="560"/>
    </location>
</feature>
<dbReference type="InterPro" id="IPR000494">
    <property type="entry name" value="Rcpt_L-dom"/>
</dbReference>
<dbReference type="Proteomes" id="UP001152747">
    <property type="component" value="Unassembled WGS sequence"/>
</dbReference>
<comment type="subcellular location">
    <subcellularLocation>
        <location evidence="1">Membrane</location>
        <topology evidence="1">Multi-pass membrane protein</topology>
    </subcellularLocation>
</comment>
<dbReference type="Gene3D" id="1.20.1250.20">
    <property type="entry name" value="MFS general substrate transporter like domains"/>
    <property type="match status" value="2"/>
</dbReference>
<dbReference type="OrthoDB" id="2985014at2759"/>
<evidence type="ECO:0000256" key="2">
    <source>
        <dbReference type="SAM" id="Phobius"/>
    </source>
</evidence>
<reference evidence="5" key="1">
    <citation type="submission" date="2022-11" db="EMBL/GenBank/DDBJ databases">
        <authorList>
            <person name="Kikuchi T."/>
        </authorList>
    </citation>
    <scope>NUCLEOTIDE SEQUENCE</scope>
    <source>
        <strain evidence="5">PS1010</strain>
    </source>
</reference>
<keyword evidence="6" id="KW-1185">Reference proteome</keyword>
<feature type="transmembrane region" description="Helical" evidence="2">
    <location>
        <begin position="849"/>
        <end position="870"/>
    </location>
</feature>
<dbReference type="Pfam" id="PF07690">
    <property type="entry name" value="MFS_1"/>
    <property type="match status" value="1"/>
</dbReference>
<organism evidence="5 6">
    <name type="scientific">Caenorhabditis angaria</name>
    <dbReference type="NCBI Taxonomy" id="860376"/>
    <lineage>
        <taxon>Eukaryota</taxon>
        <taxon>Metazoa</taxon>
        <taxon>Ecdysozoa</taxon>
        <taxon>Nematoda</taxon>
        <taxon>Chromadorea</taxon>
        <taxon>Rhabditida</taxon>
        <taxon>Rhabditina</taxon>
        <taxon>Rhabditomorpha</taxon>
        <taxon>Rhabditoidea</taxon>
        <taxon>Rhabditidae</taxon>
        <taxon>Peloderinae</taxon>
        <taxon>Caenorhabditis</taxon>
    </lineage>
</organism>
<dbReference type="GO" id="GO:0016020">
    <property type="term" value="C:membrane"/>
    <property type="evidence" value="ECO:0007669"/>
    <property type="project" value="UniProtKB-SubCell"/>
</dbReference>
<dbReference type="InterPro" id="IPR036259">
    <property type="entry name" value="MFS_trans_sf"/>
</dbReference>
<feature type="transmembrane region" description="Helical" evidence="2">
    <location>
        <begin position="658"/>
        <end position="676"/>
    </location>
</feature>
<feature type="transmembrane region" description="Helical" evidence="2">
    <location>
        <begin position="596"/>
        <end position="617"/>
    </location>
</feature>
<dbReference type="GO" id="GO:0022857">
    <property type="term" value="F:transmembrane transporter activity"/>
    <property type="evidence" value="ECO:0007669"/>
    <property type="project" value="InterPro"/>
</dbReference>
<feature type="chain" id="PRO_5040317524" description="Major facilitator superfamily (MFS) profile domain-containing protein" evidence="3">
    <location>
        <begin position="20"/>
        <end position="994"/>
    </location>
</feature>
<feature type="transmembrane region" description="Helical" evidence="2">
    <location>
        <begin position="773"/>
        <end position="796"/>
    </location>
</feature>
<name>A0A9P1IVV4_9PELO</name>
<dbReference type="SUPFAM" id="SSF52058">
    <property type="entry name" value="L domain-like"/>
    <property type="match status" value="3"/>
</dbReference>
<keyword evidence="2" id="KW-1133">Transmembrane helix</keyword>
<accession>A0A9P1IVV4</accession>
<dbReference type="Pfam" id="PF01030">
    <property type="entry name" value="Recep_L_domain"/>
    <property type="match status" value="3"/>
</dbReference>
<dbReference type="PANTHER" id="PTHR45757">
    <property type="entry name" value="PROTEIN CBG23364-RELATED"/>
    <property type="match status" value="1"/>
</dbReference>
<dbReference type="InterPro" id="IPR011701">
    <property type="entry name" value="MFS"/>
</dbReference>